<reference evidence="2 3" key="1">
    <citation type="journal article" date="2018" name="BMC Genomics">
        <title>Genomic comparison of Trypanosoma conorhini and Trypanosoma rangeli to Trypanosoma cruzi strains of high and low virulence.</title>
        <authorList>
            <person name="Bradwell K.R."/>
            <person name="Koparde V.N."/>
            <person name="Matveyev A.V."/>
            <person name="Serrano M.G."/>
            <person name="Alves J.M."/>
            <person name="Parikh H."/>
            <person name="Huang B."/>
            <person name="Lee V."/>
            <person name="Espinosa-Alvarez O."/>
            <person name="Ortiz P.A."/>
            <person name="Costa-Martins A.G."/>
            <person name="Teixeira M.M."/>
            <person name="Buck G.A."/>
        </authorList>
    </citation>
    <scope>NUCLEOTIDE SEQUENCE [LARGE SCALE GENOMIC DNA]</scope>
    <source>
        <strain evidence="2 3">025E</strain>
    </source>
</reference>
<organism evidence="2 3">
    <name type="scientific">Trypanosoma conorhini</name>
    <dbReference type="NCBI Taxonomy" id="83891"/>
    <lineage>
        <taxon>Eukaryota</taxon>
        <taxon>Discoba</taxon>
        <taxon>Euglenozoa</taxon>
        <taxon>Kinetoplastea</taxon>
        <taxon>Metakinetoplastina</taxon>
        <taxon>Trypanosomatida</taxon>
        <taxon>Trypanosomatidae</taxon>
        <taxon>Trypanosoma</taxon>
    </lineage>
</organism>
<gene>
    <name evidence="2" type="ORF">Tco025E_00095</name>
</gene>
<accession>A0A3R7LMR6</accession>
<evidence type="ECO:0000313" key="3">
    <source>
        <dbReference type="Proteomes" id="UP000284403"/>
    </source>
</evidence>
<keyword evidence="3" id="KW-1185">Reference proteome</keyword>
<name>A0A3R7LMR6_9TRYP</name>
<proteinExistence type="predicted"/>
<feature type="region of interest" description="Disordered" evidence="1">
    <location>
        <begin position="49"/>
        <end position="87"/>
    </location>
</feature>
<dbReference type="AlphaFoldDB" id="A0A3R7LMR6"/>
<evidence type="ECO:0000313" key="2">
    <source>
        <dbReference type="EMBL" id="RNF27711.1"/>
    </source>
</evidence>
<dbReference type="RefSeq" id="XP_029232917.1">
    <property type="nucleotide sequence ID" value="XM_029367044.1"/>
</dbReference>
<evidence type="ECO:0000256" key="1">
    <source>
        <dbReference type="SAM" id="MobiDB-lite"/>
    </source>
</evidence>
<comment type="caution">
    <text evidence="2">The sequence shown here is derived from an EMBL/GenBank/DDBJ whole genome shotgun (WGS) entry which is preliminary data.</text>
</comment>
<dbReference type="GeneID" id="40313706"/>
<dbReference type="Proteomes" id="UP000284403">
    <property type="component" value="Unassembled WGS sequence"/>
</dbReference>
<protein>
    <submittedName>
        <fullName evidence="2">Uncharacterized protein</fullName>
    </submittedName>
</protein>
<sequence length="130" mass="15177">MRCLRNGWVIFRTLTTSCAPSMRTTSCRRHVFLPKSDIAGLLSVLLRTQRNSERARERRAKAKDKKNSLRPQDQARHNVPPPQTSALCPSLRELRRFSGCVDETIFSFPHPLHSQVRRRTRPRIQQEMNK</sequence>
<dbReference type="EMBL" id="MKKU01000001">
    <property type="protein sequence ID" value="RNF27711.1"/>
    <property type="molecule type" value="Genomic_DNA"/>
</dbReference>